<proteinExistence type="predicted"/>
<sequence length="139" mass="15780">MTKAPKWRSDGETAAVAADAEMVEVAKIINDSLDTAVAPGILQIYRRVSRDFLTFADKFRVPVQVIHMLRNVFLAHLMNKGKTRSLGYHLAALTHFFGPLPKIDYEIQRALLRIGNKKRPSVRHRRKATRKDVEKVIGC</sequence>
<dbReference type="EMBL" id="JAVFWL010000002">
    <property type="protein sequence ID" value="KAK6734293.1"/>
    <property type="molecule type" value="Genomic_DNA"/>
</dbReference>
<reference evidence="1 2" key="1">
    <citation type="submission" date="2023-08" db="EMBL/GenBank/DDBJ databases">
        <title>A Necator americanus chromosomal reference genome.</title>
        <authorList>
            <person name="Ilik V."/>
            <person name="Petrzelkova K.J."/>
            <person name="Pardy F."/>
            <person name="Fuh T."/>
            <person name="Niatou-Singa F.S."/>
            <person name="Gouil Q."/>
            <person name="Baker L."/>
            <person name="Ritchie M.E."/>
            <person name="Jex A.R."/>
            <person name="Gazzola D."/>
            <person name="Li H."/>
            <person name="Toshio Fujiwara R."/>
            <person name="Zhan B."/>
            <person name="Aroian R.V."/>
            <person name="Pafco B."/>
            <person name="Schwarz E.M."/>
        </authorList>
    </citation>
    <scope>NUCLEOTIDE SEQUENCE [LARGE SCALE GENOMIC DNA]</scope>
    <source>
        <strain evidence="1 2">Aroian</strain>
        <tissue evidence="1">Whole animal</tissue>
    </source>
</reference>
<organism evidence="1 2">
    <name type="scientific">Necator americanus</name>
    <name type="common">Human hookworm</name>
    <dbReference type="NCBI Taxonomy" id="51031"/>
    <lineage>
        <taxon>Eukaryota</taxon>
        <taxon>Metazoa</taxon>
        <taxon>Ecdysozoa</taxon>
        <taxon>Nematoda</taxon>
        <taxon>Chromadorea</taxon>
        <taxon>Rhabditida</taxon>
        <taxon>Rhabditina</taxon>
        <taxon>Rhabditomorpha</taxon>
        <taxon>Strongyloidea</taxon>
        <taxon>Ancylostomatidae</taxon>
        <taxon>Bunostominae</taxon>
        <taxon>Necator</taxon>
    </lineage>
</organism>
<evidence type="ECO:0000313" key="1">
    <source>
        <dbReference type="EMBL" id="KAK6734293.1"/>
    </source>
</evidence>
<keyword evidence="2" id="KW-1185">Reference proteome</keyword>
<accession>A0ABR1C6Z9</accession>
<dbReference type="Proteomes" id="UP001303046">
    <property type="component" value="Unassembled WGS sequence"/>
</dbReference>
<protein>
    <submittedName>
        <fullName evidence="1">Uncharacterized protein</fullName>
    </submittedName>
</protein>
<comment type="caution">
    <text evidence="1">The sequence shown here is derived from an EMBL/GenBank/DDBJ whole genome shotgun (WGS) entry which is preliminary data.</text>
</comment>
<evidence type="ECO:0000313" key="2">
    <source>
        <dbReference type="Proteomes" id="UP001303046"/>
    </source>
</evidence>
<name>A0ABR1C6Z9_NECAM</name>
<gene>
    <name evidence="1" type="primary">Necator_chrII.g5628</name>
    <name evidence="1" type="ORF">RB195_017835</name>
</gene>